<dbReference type="Pfam" id="PF22599">
    <property type="entry name" value="SecDF_P1_head"/>
    <property type="match status" value="1"/>
</dbReference>
<dbReference type="InterPro" id="IPR055344">
    <property type="entry name" value="SecD_SecF_C_bact"/>
</dbReference>
<dbReference type="AlphaFoldDB" id="A0A7Z7PPH7"/>
<feature type="transmembrane region" description="Helical" evidence="9">
    <location>
        <begin position="344"/>
        <end position="362"/>
    </location>
</feature>
<dbReference type="PANTHER" id="PTHR30081:SF1">
    <property type="entry name" value="PROTEIN TRANSLOCASE SUBUNIT SECD"/>
    <property type="match status" value="1"/>
</dbReference>
<evidence type="ECO:0000256" key="3">
    <source>
        <dbReference type="ARBA" id="ARBA00022475"/>
    </source>
</evidence>
<keyword evidence="5 9" id="KW-0653">Protein transport</keyword>
<evidence type="ECO:0000256" key="6">
    <source>
        <dbReference type="ARBA" id="ARBA00022989"/>
    </source>
</evidence>
<evidence type="ECO:0000256" key="7">
    <source>
        <dbReference type="ARBA" id="ARBA00023010"/>
    </source>
</evidence>
<comment type="similarity">
    <text evidence="9">Belongs to the SecD/SecF family. SecD subfamily.</text>
</comment>
<dbReference type="KEGG" id="minf:MESINF_2007"/>
<feature type="domain" description="SecDF P1 head subdomain" evidence="12">
    <location>
        <begin position="219"/>
        <end position="323"/>
    </location>
</feature>
<dbReference type="Gene3D" id="3.30.70.3220">
    <property type="match status" value="1"/>
</dbReference>
<protein>
    <recommendedName>
        <fullName evidence="9">Protein translocase subunit SecD</fullName>
    </recommendedName>
</protein>
<dbReference type="NCBIfam" id="TIGR01129">
    <property type="entry name" value="secD"/>
    <property type="match status" value="1"/>
</dbReference>
<dbReference type="GO" id="GO:0065002">
    <property type="term" value="P:intracellular protein transmembrane transport"/>
    <property type="evidence" value="ECO:0007669"/>
    <property type="project" value="UniProtKB-UniRule"/>
</dbReference>
<feature type="transmembrane region" description="Helical" evidence="9">
    <location>
        <begin position="398"/>
        <end position="419"/>
    </location>
</feature>
<feature type="transmembrane region" description="Helical" evidence="9">
    <location>
        <begin position="440"/>
        <end position="462"/>
    </location>
</feature>
<evidence type="ECO:0000256" key="4">
    <source>
        <dbReference type="ARBA" id="ARBA00022692"/>
    </source>
</evidence>
<keyword evidence="8 9" id="KW-0472">Membrane</keyword>
<keyword evidence="14" id="KW-1185">Reference proteome</keyword>
<accession>A0A7Z7PPH7</accession>
<evidence type="ECO:0000313" key="13">
    <source>
        <dbReference type="EMBL" id="SSC13447.1"/>
    </source>
</evidence>
<dbReference type="SUPFAM" id="SSF82866">
    <property type="entry name" value="Multidrug efflux transporter AcrB transmembrane domain"/>
    <property type="match status" value="1"/>
</dbReference>
<dbReference type="InterPro" id="IPR054384">
    <property type="entry name" value="SecDF_P1_head"/>
</dbReference>
<dbReference type="InterPro" id="IPR005791">
    <property type="entry name" value="SecD"/>
</dbReference>
<keyword evidence="2 9" id="KW-0813">Transport</keyword>
<dbReference type="Gene3D" id="1.20.1640.10">
    <property type="entry name" value="Multidrug efflux transporter AcrB transmembrane domain"/>
    <property type="match status" value="1"/>
</dbReference>
<evidence type="ECO:0000259" key="10">
    <source>
        <dbReference type="Pfam" id="PF02355"/>
    </source>
</evidence>
<dbReference type="NCBIfam" id="TIGR00916">
    <property type="entry name" value="2A0604s01"/>
    <property type="match status" value="1"/>
</dbReference>
<evidence type="ECO:0000256" key="8">
    <source>
        <dbReference type="ARBA" id="ARBA00023136"/>
    </source>
</evidence>
<organism evidence="13 14">
    <name type="scientific">Mesotoga infera</name>
    <dbReference type="NCBI Taxonomy" id="1236046"/>
    <lineage>
        <taxon>Bacteria</taxon>
        <taxon>Thermotogati</taxon>
        <taxon>Thermotogota</taxon>
        <taxon>Thermotogae</taxon>
        <taxon>Kosmotogales</taxon>
        <taxon>Kosmotogaceae</taxon>
        <taxon>Mesotoga</taxon>
    </lineage>
</organism>
<keyword evidence="6 9" id="KW-1133">Transmembrane helix</keyword>
<dbReference type="GO" id="GO:0015450">
    <property type="term" value="F:protein-transporting ATPase activity"/>
    <property type="evidence" value="ECO:0007669"/>
    <property type="project" value="InterPro"/>
</dbReference>
<keyword evidence="3 9" id="KW-1003">Cell membrane</keyword>
<evidence type="ECO:0000256" key="9">
    <source>
        <dbReference type="HAMAP-Rule" id="MF_01463"/>
    </source>
</evidence>
<comment type="function">
    <text evidence="9">Part of the Sec protein translocase complex. Interacts with the SecYEG preprotein conducting channel. SecDF uses the proton motive force (PMF) to complete protein translocation after the ATP-dependent function of SecA.</text>
</comment>
<evidence type="ECO:0000259" key="11">
    <source>
        <dbReference type="Pfam" id="PF21760"/>
    </source>
</evidence>
<reference evidence="13 14" key="1">
    <citation type="submission" date="2017-01" db="EMBL/GenBank/DDBJ databases">
        <authorList>
            <person name="Erauso G."/>
        </authorList>
    </citation>
    <scope>NUCLEOTIDE SEQUENCE [LARGE SCALE GENOMIC DNA]</scope>
    <source>
        <strain evidence="13">MESINF1</strain>
    </source>
</reference>
<comment type="subcellular location">
    <subcellularLocation>
        <location evidence="1 9">Cell membrane</location>
        <topology evidence="1 9">Multi-pass membrane protein</topology>
    </subcellularLocation>
</comment>
<dbReference type="EMBL" id="LS974202">
    <property type="protein sequence ID" value="SSC13447.1"/>
    <property type="molecule type" value="Genomic_DNA"/>
</dbReference>
<evidence type="ECO:0000256" key="2">
    <source>
        <dbReference type="ARBA" id="ARBA00022448"/>
    </source>
</evidence>
<feature type="domain" description="Protein translocase subunit SecDF P1" evidence="11">
    <location>
        <begin position="87"/>
        <end position="153"/>
    </location>
</feature>
<feature type="transmembrane region" description="Helical" evidence="9">
    <location>
        <begin position="369"/>
        <end position="392"/>
    </location>
</feature>
<evidence type="ECO:0000259" key="12">
    <source>
        <dbReference type="Pfam" id="PF22599"/>
    </source>
</evidence>
<dbReference type="HAMAP" id="MF_01463_B">
    <property type="entry name" value="SecD_B"/>
    <property type="match status" value="1"/>
</dbReference>
<dbReference type="InterPro" id="IPR022813">
    <property type="entry name" value="SecD/SecF_arch_bac"/>
</dbReference>
<feature type="transmembrane region" description="Helical" evidence="9">
    <location>
        <begin position="21"/>
        <end position="38"/>
    </location>
</feature>
<evidence type="ECO:0000256" key="1">
    <source>
        <dbReference type="ARBA" id="ARBA00004651"/>
    </source>
</evidence>
<proteinExistence type="inferred from homology"/>
<dbReference type="PANTHER" id="PTHR30081">
    <property type="entry name" value="PROTEIN-EXPORT MEMBRANE PROTEIN SEC"/>
    <property type="match status" value="1"/>
</dbReference>
<gene>
    <name evidence="9 13" type="primary">secD</name>
    <name evidence="13" type="ORF">MESINF_2007</name>
</gene>
<sequence>MEGGVCPRTSGKIRMRANQKRLIVTVVVLVGALLPLLIPHGNAPSGSSFMDKIAANIKLGLDIKGGALLEYQMVTDVSKEEMSALADRVIEVLRTRLDAAGFTEATVEKITTAISFGEDIPPVRVRVQIPGITDVLRAESLVGKTGKLYFADVLAIETSSSTPSIPAGMSLEISKRKLQGGEPFWIKELHFGEYVNGVQNNTWYFISPRIAVGSSYLELDGSVVTEAKSLINNQPRPGQGRFMVSLKFNSEGSKTFREITSVKSTYTDTDIRKRLAIVLDENVIIAPLVQTQISDGNAVIEGLNSLDEAKEVSILVGSGNLPVELSAFNKRVLSPTLGRDIINASLWAGIGGLILIMIYMLVIYGKMGIVANIALLYNGVLLMGMVSLTGSILTLPGIAGIVLTIGMTVDGNVLIFERIKEEFRLGKTTENAIDSAFSKVIWTIFDANLTTILAGIVLFYFGTGTVKGFAITLIIGVIGAMFTNIVVSRTVLTAMAGGIKPERYLKTKKVNEGREAR</sequence>
<dbReference type="InterPro" id="IPR048634">
    <property type="entry name" value="SecD_SecF_C"/>
</dbReference>
<dbReference type="FunFam" id="1.20.1640.10:FF:000004">
    <property type="entry name" value="Protein translocase subunit SecD"/>
    <property type="match status" value="1"/>
</dbReference>
<feature type="domain" description="Protein export membrane protein SecD/SecF C-terminal" evidence="10">
    <location>
        <begin position="326"/>
        <end position="495"/>
    </location>
</feature>
<keyword evidence="4 9" id="KW-0812">Transmembrane</keyword>
<dbReference type="GO" id="GO:0006605">
    <property type="term" value="P:protein targeting"/>
    <property type="evidence" value="ECO:0007669"/>
    <property type="project" value="UniProtKB-UniRule"/>
</dbReference>
<dbReference type="InterPro" id="IPR048631">
    <property type="entry name" value="SecD_1st"/>
</dbReference>
<dbReference type="Gene3D" id="3.30.1360.200">
    <property type="match status" value="1"/>
</dbReference>
<name>A0A7Z7PPH7_9BACT</name>
<dbReference type="Pfam" id="PF21760">
    <property type="entry name" value="SecD_1st"/>
    <property type="match status" value="1"/>
</dbReference>
<feature type="transmembrane region" description="Helical" evidence="9">
    <location>
        <begin position="468"/>
        <end position="487"/>
    </location>
</feature>
<evidence type="ECO:0000256" key="5">
    <source>
        <dbReference type="ARBA" id="ARBA00022927"/>
    </source>
</evidence>
<keyword evidence="7 9" id="KW-0811">Translocation</keyword>
<dbReference type="GO" id="GO:0043952">
    <property type="term" value="P:protein transport by the Sec complex"/>
    <property type="evidence" value="ECO:0007669"/>
    <property type="project" value="UniProtKB-UniRule"/>
</dbReference>
<dbReference type="Proteomes" id="UP000250796">
    <property type="component" value="Chromosome MESINF"/>
</dbReference>
<dbReference type="Pfam" id="PF02355">
    <property type="entry name" value="SecD_SecF_C"/>
    <property type="match status" value="1"/>
</dbReference>
<dbReference type="GO" id="GO:0005886">
    <property type="term" value="C:plasma membrane"/>
    <property type="evidence" value="ECO:0007669"/>
    <property type="project" value="UniProtKB-SubCell"/>
</dbReference>
<evidence type="ECO:0000313" key="14">
    <source>
        <dbReference type="Proteomes" id="UP000250796"/>
    </source>
</evidence>
<comment type="subunit">
    <text evidence="9">Forms a complex with SecF. Part of the essential Sec protein translocation apparatus which comprises SecA, SecYEG and auxiliary proteins SecDF. Other proteins may also be involved.</text>
</comment>